<dbReference type="PANTHER" id="PTHR46231:SF1">
    <property type="entry name" value="ANKYRIN REPEAT AND BTB_POZ DOMAIN-CONTAINING PROTEIN 1"/>
    <property type="match status" value="1"/>
</dbReference>
<comment type="pathway">
    <text evidence="1">Protein modification; protein ubiquitination.</text>
</comment>
<dbReference type="Pfam" id="PF00651">
    <property type="entry name" value="BTB"/>
    <property type="match status" value="1"/>
</dbReference>
<accession>A0A2K3DU49</accession>
<dbReference type="InterPro" id="IPR000210">
    <property type="entry name" value="BTB/POZ_dom"/>
</dbReference>
<dbReference type="STRING" id="3055.A0A2K3DU49"/>
<dbReference type="SUPFAM" id="SSF54695">
    <property type="entry name" value="POZ domain"/>
    <property type="match status" value="1"/>
</dbReference>
<dbReference type="InParanoid" id="A0A2K3DU49"/>
<evidence type="ECO:0000259" key="4">
    <source>
        <dbReference type="PROSITE" id="PS50097"/>
    </source>
</evidence>
<dbReference type="GO" id="GO:0000151">
    <property type="term" value="C:ubiquitin ligase complex"/>
    <property type="evidence" value="ECO:0000318"/>
    <property type="project" value="GO_Central"/>
</dbReference>
<dbReference type="RefSeq" id="XP_042925190.1">
    <property type="nucleotide sequence ID" value="XM_043061838.1"/>
</dbReference>
<evidence type="ECO:0000313" key="6">
    <source>
        <dbReference type="Proteomes" id="UP000006906"/>
    </source>
</evidence>
<dbReference type="CDD" id="cd18186">
    <property type="entry name" value="BTB_POZ_ZBTB_KLHL-like"/>
    <property type="match status" value="1"/>
</dbReference>
<dbReference type="SMART" id="SM00225">
    <property type="entry name" value="BTB"/>
    <property type="match status" value="1"/>
</dbReference>
<keyword evidence="6" id="KW-1185">Reference proteome</keyword>
<dbReference type="PANTHER" id="PTHR46231">
    <property type="entry name" value="ANKYRIN REPEAT AND BTB/POZ DOMAIN-CONTAINING PROTEIN 1"/>
    <property type="match status" value="1"/>
</dbReference>
<evidence type="ECO:0000256" key="3">
    <source>
        <dbReference type="ARBA" id="ARBA00023043"/>
    </source>
</evidence>
<gene>
    <name evidence="5" type="ORF">CHLRE_04g218400v5</name>
</gene>
<keyword evidence="3" id="KW-0040">ANK repeat</keyword>
<organism evidence="5 6">
    <name type="scientific">Chlamydomonas reinhardtii</name>
    <name type="common">Chlamydomonas smithii</name>
    <dbReference type="NCBI Taxonomy" id="3055"/>
    <lineage>
        <taxon>Eukaryota</taxon>
        <taxon>Viridiplantae</taxon>
        <taxon>Chlorophyta</taxon>
        <taxon>core chlorophytes</taxon>
        <taxon>Chlorophyceae</taxon>
        <taxon>CS clade</taxon>
        <taxon>Chlamydomonadales</taxon>
        <taxon>Chlamydomonadaceae</taxon>
        <taxon>Chlamydomonas</taxon>
    </lineage>
</organism>
<evidence type="ECO:0000313" key="5">
    <source>
        <dbReference type="EMBL" id="PNW84032.1"/>
    </source>
</evidence>
<reference evidence="5 6" key="1">
    <citation type="journal article" date="2007" name="Science">
        <title>The Chlamydomonas genome reveals the evolution of key animal and plant functions.</title>
        <authorList>
            <person name="Merchant S.S."/>
            <person name="Prochnik S.E."/>
            <person name="Vallon O."/>
            <person name="Harris E.H."/>
            <person name="Karpowicz S.J."/>
            <person name="Witman G.B."/>
            <person name="Terry A."/>
            <person name="Salamov A."/>
            <person name="Fritz-Laylin L.K."/>
            <person name="Marechal-Drouard L."/>
            <person name="Marshall W.F."/>
            <person name="Qu L.H."/>
            <person name="Nelson D.R."/>
            <person name="Sanderfoot A.A."/>
            <person name="Spalding M.H."/>
            <person name="Kapitonov V.V."/>
            <person name="Ren Q."/>
            <person name="Ferris P."/>
            <person name="Lindquist E."/>
            <person name="Shapiro H."/>
            <person name="Lucas S.M."/>
            <person name="Grimwood J."/>
            <person name="Schmutz J."/>
            <person name="Cardol P."/>
            <person name="Cerutti H."/>
            <person name="Chanfreau G."/>
            <person name="Chen C.L."/>
            <person name="Cognat V."/>
            <person name="Croft M.T."/>
            <person name="Dent R."/>
            <person name="Dutcher S."/>
            <person name="Fernandez E."/>
            <person name="Fukuzawa H."/>
            <person name="Gonzalez-Ballester D."/>
            <person name="Gonzalez-Halphen D."/>
            <person name="Hallmann A."/>
            <person name="Hanikenne M."/>
            <person name="Hippler M."/>
            <person name="Inwood W."/>
            <person name="Jabbari K."/>
            <person name="Kalanon M."/>
            <person name="Kuras R."/>
            <person name="Lefebvre P.A."/>
            <person name="Lemaire S.D."/>
            <person name="Lobanov A.V."/>
            <person name="Lohr M."/>
            <person name="Manuell A."/>
            <person name="Meier I."/>
            <person name="Mets L."/>
            <person name="Mittag M."/>
            <person name="Mittelmeier T."/>
            <person name="Moroney J.V."/>
            <person name="Moseley J."/>
            <person name="Napoli C."/>
            <person name="Nedelcu A.M."/>
            <person name="Niyogi K."/>
            <person name="Novoselov S.V."/>
            <person name="Paulsen I.T."/>
            <person name="Pazour G."/>
            <person name="Purton S."/>
            <person name="Ral J.P."/>
            <person name="Riano-Pachon D.M."/>
            <person name="Riekhof W."/>
            <person name="Rymarquis L."/>
            <person name="Schroda M."/>
            <person name="Stern D."/>
            <person name="Umen J."/>
            <person name="Willows R."/>
            <person name="Wilson N."/>
            <person name="Zimmer S.L."/>
            <person name="Allmer J."/>
            <person name="Balk J."/>
            <person name="Bisova K."/>
            <person name="Chen C.J."/>
            <person name="Elias M."/>
            <person name="Gendler K."/>
            <person name="Hauser C."/>
            <person name="Lamb M.R."/>
            <person name="Ledford H."/>
            <person name="Long J.C."/>
            <person name="Minagawa J."/>
            <person name="Page M.D."/>
            <person name="Pan J."/>
            <person name="Pootakham W."/>
            <person name="Roje S."/>
            <person name="Rose A."/>
            <person name="Stahlberg E."/>
            <person name="Terauchi A.M."/>
            <person name="Yang P."/>
            <person name="Ball S."/>
            <person name="Bowler C."/>
            <person name="Dieckmann C.L."/>
            <person name="Gladyshev V.N."/>
            <person name="Green P."/>
            <person name="Jorgensen R."/>
            <person name="Mayfield S."/>
            <person name="Mueller-Roeber B."/>
            <person name="Rajamani S."/>
            <person name="Sayre R.T."/>
            <person name="Brokstein P."/>
            <person name="Dubchak I."/>
            <person name="Goodstein D."/>
            <person name="Hornick L."/>
            <person name="Huang Y.W."/>
            <person name="Jhaveri J."/>
            <person name="Luo Y."/>
            <person name="Martinez D."/>
            <person name="Ngau W.C."/>
            <person name="Otillar B."/>
            <person name="Poliakov A."/>
            <person name="Porter A."/>
            <person name="Szajkowski L."/>
            <person name="Werner G."/>
            <person name="Zhou K."/>
            <person name="Grigoriev I.V."/>
            <person name="Rokhsar D.S."/>
            <person name="Grossman A.R."/>
        </authorList>
    </citation>
    <scope>NUCLEOTIDE SEQUENCE [LARGE SCALE GENOMIC DNA]</scope>
    <source>
        <strain evidence="6">CC-503</strain>
    </source>
</reference>
<feature type="domain" description="BTB" evidence="4">
    <location>
        <begin position="282"/>
        <end position="350"/>
    </location>
</feature>
<dbReference type="ExpressionAtlas" id="A0A2K3DU49">
    <property type="expression patterns" value="baseline"/>
</dbReference>
<dbReference type="GO" id="GO:0005737">
    <property type="term" value="C:cytoplasm"/>
    <property type="evidence" value="ECO:0000318"/>
    <property type="project" value="GO_Central"/>
</dbReference>
<dbReference type="AlphaFoldDB" id="A0A2K3DU49"/>
<dbReference type="OrthoDB" id="537338at2759"/>
<dbReference type="InterPro" id="IPR044515">
    <property type="entry name" value="ABTB1"/>
</dbReference>
<dbReference type="Gramene" id="PNW84032">
    <property type="protein sequence ID" value="PNW84032"/>
    <property type="gene ID" value="CHLRE_04g218400v5"/>
</dbReference>
<dbReference type="GeneID" id="66053213"/>
<evidence type="ECO:0000256" key="2">
    <source>
        <dbReference type="ARBA" id="ARBA00022737"/>
    </source>
</evidence>
<evidence type="ECO:0000256" key="1">
    <source>
        <dbReference type="ARBA" id="ARBA00004906"/>
    </source>
</evidence>
<dbReference type="KEGG" id="cre:CHLRE_04g218400v5"/>
<protein>
    <recommendedName>
        <fullName evidence="4">BTB domain-containing protein</fullName>
    </recommendedName>
</protein>
<dbReference type="PROSITE" id="PS50097">
    <property type="entry name" value="BTB"/>
    <property type="match status" value="1"/>
</dbReference>
<proteinExistence type="predicted"/>
<dbReference type="InterPro" id="IPR011333">
    <property type="entry name" value="SKP1/BTB/POZ_sf"/>
</dbReference>
<name>A0A2K3DU49_CHLRE</name>
<sequence length="460" mass="48207">MAWDSYSGSVLAIDGESIVRLIPPAEGGLDAECAWTARGGEEAASTAAAAPAAAAPAAVGEADVTTVQMEGWGAASTILGVAHLPPGNAWGPEECLTFHTRTAVYRLPLSATASGGGATPQLLAGQESERGAARVDGSGADARFHHLSSAGLQVNADGRLLLLDLDSTADVTRLRLVAPGGTVSTVTGVELAGRWVDLVILPNGYLAAREIAQVQSDGDLDEDEMAEPYWESKRVAVIATSFTPLALVATAAAAGPPPRSLPADLGALVEDAQQPGGGGAVADLVIRVGERRFHCHRAILSARCDYFKHRLAGDAFEDARAAELELPDADPDTFALLLRWLYTGGADILPKQARGVAELADRLLLPELCARALDVLFASVDAGSIVDSLLWAAGCCEAHGGGGAFDQLLLRLKRWYVERAAEVRAAARDSLRALMTQQPDLMLELMEASEQRAVKRARTK</sequence>
<dbReference type="EMBL" id="CM008965">
    <property type="protein sequence ID" value="PNW84032.1"/>
    <property type="molecule type" value="Genomic_DNA"/>
</dbReference>
<dbReference type="Proteomes" id="UP000006906">
    <property type="component" value="Chromosome 4"/>
</dbReference>
<dbReference type="Gene3D" id="3.30.710.10">
    <property type="entry name" value="Potassium Channel Kv1.1, Chain A"/>
    <property type="match status" value="1"/>
</dbReference>
<keyword evidence="2" id="KW-0677">Repeat</keyword>